<name>A0A378JIR4_9GAMM</name>
<dbReference type="PANTHER" id="PTHR11649:SF13">
    <property type="entry name" value="ENGB-TYPE G DOMAIN-CONTAINING PROTEIN"/>
    <property type="match status" value="1"/>
</dbReference>
<dbReference type="NCBIfam" id="TIGR03598">
    <property type="entry name" value="GTPase_YsxC"/>
    <property type="match status" value="1"/>
</dbReference>
<dbReference type="InterPro" id="IPR027417">
    <property type="entry name" value="P-loop_NTPase"/>
</dbReference>
<evidence type="ECO:0000313" key="13">
    <source>
        <dbReference type="Proteomes" id="UP000254794"/>
    </source>
</evidence>
<dbReference type="RefSeq" id="WP_115329652.1">
    <property type="nucleotide sequence ID" value="NZ_CAAAHP010000003.1"/>
</dbReference>
<evidence type="ECO:0000313" key="12">
    <source>
        <dbReference type="EMBL" id="STX50120.1"/>
    </source>
</evidence>
<comment type="similarity">
    <text evidence="2 10">Belongs to the TRAFAC class TrmE-Era-EngA-EngB-Septin-like GTPase superfamily. EngB GTPase family.</text>
</comment>
<organism evidence="12 13">
    <name type="scientific">Legionella busanensis</name>
    <dbReference type="NCBI Taxonomy" id="190655"/>
    <lineage>
        <taxon>Bacteria</taxon>
        <taxon>Pseudomonadati</taxon>
        <taxon>Pseudomonadota</taxon>
        <taxon>Gammaproteobacteria</taxon>
        <taxon>Legionellales</taxon>
        <taxon>Legionellaceae</taxon>
        <taxon>Legionella</taxon>
    </lineage>
</organism>
<evidence type="ECO:0000256" key="6">
    <source>
        <dbReference type="ARBA" id="ARBA00022842"/>
    </source>
</evidence>
<dbReference type="GO" id="GO:0005525">
    <property type="term" value="F:GTP binding"/>
    <property type="evidence" value="ECO:0007669"/>
    <property type="project" value="UniProtKB-UniRule"/>
</dbReference>
<evidence type="ECO:0000259" key="11">
    <source>
        <dbReference type="PROSITE" id="PS51706"/>
    </source>
</evidence>
<dbReference type="PANTHER" id="PTHR11649">
    <property type="entry name" value="MSS1/TRME-RELATED GTP-BINDING PROTEIN"/>
    <property type="match status" value="1"/>
</dbReference>
<keyword evidence="6" id="KW-0460">Magnesium</keyword>
<protein>
    <recommendedName>
        <fullName evidence="10">Probable GTP-binding protein EngB</fullName>
    </recommendedName>
</protein>
<sequence>MLNNPYSKAYFLQSAARVSQLPADTGYEVAFAGRSNAGKSSALNCLTGVKQLARTSKTPGRTQLINLFALDDERRLVDLPGYGYAKVALQVKQDWQKNLAHYLEVRECLCGLILLMDCRHPLKDLDQMMVEWAVSRQIPVHILLTKADKISRSEAKNTALKVRNHYRLLPELITVQLFSSLKKEGIEELIKVLNTWYQWPAEDALSRENT</sequence>
<dbReference type="InterPro" id="IPR006073">
    <property type="entry name" value="GTP-bd"/>
</dbReference>
<keyword evidence="13" id="KW-1185">Reference proteome</keyword>
<keyword evidence="3 10" id="KW-0132">Cell division</keyword>
<feature type="domain" description="EngB-type G" evidence="11">
    <location>
        <begin position="25"/>
        <end position="199"/>
    </location>
</feature>
<dbReference type="OrthoDB" id="9804921at2"/>
<evidence type="ECO:0000256" key="1">
    <source>
        <dbReference type="ARBA" id="ARBA00001946"/>
    </source>
</evidence>
<dbReference type="GO" id="GO:0046872">
    <property type="term" value="F:metal ion binding"/>
    <property type="evidence" value="ECO:0007669"/>
    <property type="project" value="UniProtKB-KW"/>
</dbReference>
<evidence type="ECO:0000256" key="5">
    <source>
        <dbReference type="ARBA" id="ARBA00022741"/>
    </source>
</evidence>
<dbReference type="Pfam" id="PF01926">
    <property type="entry name" value="MMR_HSR1"/>
    <property type="match status" value="1"/>
</dbReference>
<dbReference type="EMBL" id="UGOD01000001">
    <property type="protein sequence ID" value="STX50120.1"/>
    <property type="molecule type" value="Genomic_DNA"/>
</dbReference>
<dbReference type="AlphaFoldDB" id="A0A378JIR4"/>
<dbReference type="GO" id="GO:0000917">
    <property type="term" value="P:division septum assembly"/>
    <property type="evidence" value="ECO:0007669"/>
    <property type="project" value="UniProtKB-KW"/>
</dbReference>
<dbReference type="FunFam" id="3.40.50.300:FF:000098">
    <property type="entry name" value="Probable GTP-binding protein EngB"/>
    <property type="match status" value="1"/>
</dbReference>
<dbReference type="Gene3D" id="3.40.50.300">
    <property type="entry name" value="P-loop containing nucleotide triphosphate hydrolases"/>
    <property type="match status" value="1"/>
</dbReference>
<keyword evidence="4" id="KW-0479">Metal-binding</keyword>
<dbReference type="CDD" id="cd01876">
    <property type="entry name" value="YihA_EngB"/>
    <property type="match status" value="1"/>
</dbReference>
<evidence type="ECO:0000256" key="7">
    <source>
        <dbReference type="ARBA" id="ARBA00023134"/>
    </source>
</evidence>
<dbReference type="PROSITE" id="PS51706">
    <property type="entry name" value="G_ENGB"/>
    <property type="match status" value="1"/>
</dbReference>
<evidence type="ECO:0000256" key="10">
    <source>
        <dbReference type="HAMAP-Rule" id="MF_00321"/>
    </source>
</evidence>
<dbReference type="InterPro" id="IPR019987">
    <property type="entry name" value="GTP-bd_ribosome_bio_YsxC"/>
</dbReference>
<proteinExistence type="inferred from homology"/>
<dbReference type="GO" id="GO:0005829">
    <property type="term" value="C:cytosol"/>
    <property type="evidence" value="ECO:0007669"/>
    <property type="project" value="TreeGrafter"/>
</dbReference>
<reference evidence="12 13" key="1">
    <citation type="submission" date="2018-06" db="EMBL/GenBank/DDBJ databases">
        <authorList>
            <consortium name="Pathogen Informatics"/>
            <person name="Doyle S."/>
        </authorList>
    </citation>
    <scope>NUCLEOTIDE SEQUENCE [LARGE SCALE GENOMIC DNA]</scope>
    <source>
        <strain evidence="12 13">NCTC13316</strain>
    </source>
</reference>
<dbReference type="SUPFAM" id="SSF52540">
    <property type="entry name" value="P-loop containing nucleoside triphosphate hydrolases"/>
    <property type="match status" value="1"/>
</dbReference>
<evidence type="ECO:0000256" key="8">
    <source>
        <dbReference type="ARBA" id="ARBA00023210"/>
    </source>
</evidence>
<comment type="function">
    <text evidence="10">Necessary for normal cell division and for the maintenance of normal septation.</text>
</comment>
<dbReference type="HAMAP" id="MF_00321">
    <property type="entry name" value="GTPase_EngB"/>
    <property type="match status" value="1"/>
</dbReference>
<dbReference type="Proteomes" id="UP000254794">
    <property type="component" value="Unassembled WGS sequence"/>
</dbReference>
<keyword evidence="9 10" id="KW-0131">Cell cycle</keyword>
<keyword evidence="5 10" id="KW-0547">Nucleotide-binding</keyword>
<dbReference type="InterPro" id="IPR030393">
    <property type="entry name" value="G_ENGB_dom"/>
</dbReference>
<evidence type="ECO:0000256" key="9">
    <source>
        <dbReference type="ARBA" id="ARBA00023306"/>
    </source>
</evidence>
<gene>
    <name evidence="12" type="primary">yihA</name>
    <name evidence="10" type="synonym">engB</name>
    <name evidence="12" type="ORF">NCTC13316_00185</name>
</gene>
<evidence type="ECO:0000256" key="3">
    <source>
        <dbReference type="ARBA" id="ARBA00022618"/>
    </source>
</evidence>
<evidence type="ECO:0000256" key="4">
    <source>
        <dbReference type="ARBA" id="ARBA00022723"/>
    </source>
</evidence>
<accession>A0A378JIR4</accession>
<comment type="cofactor">
    <cofactor evidence="1">
        <name>Mg(2+)</name>
        <dbReference type="ChEBI" id="CHEBI:18420"/>
    </cofactor>
</comment>
<keyword evidence="7 10" id="KW-0342">GTP-binding</keyword>
<keyword evidence="8 10" id="KW-0717">Septation</keyword>
<evidence type="ECO:0000256" key="2">
    <source>
        <dbReference type="ARBA" id="ARBA00009638"/>
    </source>
</evidence>